<name>F3YWH2_DESAF</name>
<feature type="binding site" evidence="4">
    <location>
        <begin position="13"/>
        <end position="15"/>
    </location>
    <ligand>
        <name>N(1)-(5-phospho-beta-D-ribosyl)glycinamide</name>
        <dbReference type="ChEBI" id="CHEBI:143788"/>
    </ligand>
</feature>
<dbReference type="HOGENOM" id="CLU_038395_1_0_7"/>
<dbReference type="Proteomes" id="UP000007844">
    <property type="component" value="Chromosome"/>
</dbReference>
<comment type="function">
    <text evidence="4">Catalyzes the transfer of a formyl group from 10-formyltetrahydrofolate to 5-phospho-ribosyl-glycinamide (GAR), producing 5-phospho-ribosyl-N-formylglycinamide (FGAR) and tetrahydrofolate.</text>
</comment>
<dbReference type="PANTHER" id="PTHR43369:SF2">
    <property type="entry name" value="PHOSPHORIBOSYLGLYCINAMIDE FORMYLTRANSFERASE"/>
    <property type="match status" value="1"/>
</dbReference>
<evidence type="ECO:0000256" key="2">
    <source>
        <dbReference type="ARBA" id="ARBA00022679"/>
    </source>
</evidence>
<organism evidence="6 7">
    <name type="scientific">Desulfocurvibacter africanus subsp. africanus str. Walvis Bay</name>
    <dbReference type="NCBI Taxonomy" id="690850"/>
    <lineage>
        <taxon>Bacteria</taxon>
        <taxon>Pseudomonadati</taxon>
        <taxon>Thermodesulfobacteriota</taxon>
        <taxon>Desulfovibrionia</taxon>
        <taxon>Desulfovibrionales</taxon>
        <taxon>Desulfovibrionaceae</taxon>
        <taxon>Desulfocurvibacter</taxon>
    </lineage>
</organism>
<feature type="binding site" evidence="4">
    <location>
        <position position="108"/>
    </location>
    <ligand>
        <name>(6R)-10-formyltetrahydrofolate</name>
        <dbReference type="ChEBI" id="CHEBI:195366"/>
    </ligand>
</feature>
<dbReference type="CDD" id="cd08645">
    <property type="entry name" value="FMT_core_GART"/>
    <property type="match status" value="1"/>
</dbReference>
<feature type="site" description="Raises pKa of active site His" evidence="4">
    <location>
        <position position="146"/>
    </location>
</feature>
<dbReference type="Gene3D" id="3.40.50.170">
    <property type="entry name" value="Formyl transferase, N-terminal domain"/>
    <property type="match status" value="1"/>
</dbReference>
<evidence type="ECO:0000256" key="3">
    <source>
        <dbReference type="ARBA" id="ARBA00022755"/>
    </source>
</evidence>
<dbReference type="AlphaFoldDB" id="F3YWH2"/>
<keyword evidence="7" id="KW-1185">Reference proteome</keyword>
<evidence type="ECO:0000256" key="1">
    <source>
        <dbReference type="ARBA" id="ARBA00005054"/>
    </source>
</evidence>
<dbReference type="KEGG" id="daf:Desaf_1010"/>
<dbReference type="EC" id="2.1.2.2" evidence="4"/>
<dbReference type="GO" id="GO:0005829">
    <property type="term" value="C:cytosol"/>
    <property type="evidence" value="ECO:0007669"/>
    <property type="project" value="TreeGrafter"/>
</dbReference>
<dbReference type="eggNOG" id="COG0299">
    <property type="taxonomic scope" value="Bacteria"/>
</dbReference>
<dbReference type="HAMAP" id="MF_01930">
    <property type="entry name" value="PurN"/>
    <property type="match status" value="1"/>
</dbReference>
<comment type="similarity">
    <text evidence="4">Belongs to the GART family.</text>
</comment>
<accession>F3YWH2</accession>
<dbReference type="GO" id="GO:0006189">
    <property type="term" value="P:'de novo' IMP biosynthetic process"/>
    <property type="evidence" value="ECO:0007669"/>
    <property type="project" value="UniProtKB-UniRule"/>
</dbReference>
<feature type="active site" description="Proton donor" evidence="4">
    <location>
        <position position="110"/>
    </location>
</feature>
<dbReference type="STRING" id="690850.Desaf_1010"/>
<sequence length="226" mass="24384">MPLNLAVLISGSGSNLQCIIDRVASGALHADIRLVVSNRPEAFGLERARKAGIPTVVLPHGNYLDREDFDRALIAAIRDHGADAVAMAGFMRMVTPMFLQTFPGRVLNIHPALLPSFPGTHGQRDAAEYGVRIAGCSVHFVDEGMDSGPIIIQAAVPAFPTDNGETLGARILTMEHRIYPQALQWLSEGRLSAQGRKVFVAPAARSKAFIGEPGEYMVFPPLEEGF</sequence>
<evidence type="ECO:0000256" key="4">
    <source>
        <dbReference type="HAMAP-Rule" id="MF_01930"/>
    </source>
</evidence>
<evidence type="ECO:0000313" key="7">
    <source>
        <dbReference type="Proteomes" id="UP000007844"/>
    </source>
</evidence>
<reference evidence="6 7" key="1">
    <citation type="journal article" date="2011" name="J. Bacteriol.">
        <title>Genome sequence of the mercury-methylating and pleomorphic Desulfovibrio africanus Strain Walvis Bay.</title>
        <authorList>
            <person name="Brown S.D."/>
            <person name="Wall J.D."/>
            <person name="Kucken A.M."/>
            <person name="Gilmour C.C."/>
            <person name="Podar M."/>
            <person name="Brandt C.C."/>
            <person name="Teshima H."/>
            <person name="Detter J.C."/>
            <person name="Han C.S."/>
            <person name="Land M.L."/>
            <person name="Lucas S."/>
            <person name="Han J."/>
            <person name="Pennacchio L."/>
            <person name="Nolan M."/>
            <person name="Pitluck S."/>
            <person name="Woyke T."/>
            <person name="Goodwin L."/>
            <person name="Palumbo A.V."/>
            <person name="Elias D.A."/>
        </authorList>
    </citation>
    <scope>NUCLEOTIDE SEQUENCE [LARGE SCALE GENOMIC DNA]</scope>
    <source>
        <strain evidence="6 7">Walvis Bay</strain>
    </source>
</reference>
<dbReference type="GO" id="GO:0004644">
    <property type="term" value="F:phosphoribosylglycinamide formyltransferase activity"/>
    <property type="evidence" value="ECO:0007669"/>
    <property type="project" value="UniProtKB-UniRule"/>
</dbReference>
<dbReference type="Pfam" id="PF00551">
    <property type="entry name" value="Formyl_trans_N"/>
    <property type="match status" value="1"/>
</dbReference>
<comment type="catalytic activity">
    <reaction evidence="4">
        <text>N(1)-(5-phospho-beta-D-ribosyl)glycinamide + (6R)-10-formyltetrahydrofolate = N(2)-formyl-N(1)-(5-phospho-beta-D-ribosyl)glycinamide + (6S)-5,6,7,8-tetrahydrofolate + H(+)</text>
        <dbReference type="Rhea" id="RHEA:15053"/>
        <dbReference type="ChEBI" id="CHEBI:15378"/>
        <dbReference type="ChEBI" id="CHEBI:57453"/>
        <dbReference type="ChEBI" id="CHEBI:143788"/>
        <dbReference type="ChEBI" id="CHEBI:147286"/>
        <dbReference type="ChEBI" id="CHEBI:195366"/>
        <dbReference type="EC" id="2.1.2.2"/>
    </reaction>
</comment>
<protein>
    <recommendedName>
        <fullName evidence="4">Phosphoribosylglycinamide formyltransferase</fullName>
        <ecNumber evidence="4">2.1.2.2</ecNumber>
    </recommendedName>
    <alternativeName>
        <fullName evidence="4">5'-phosphoribosylglycinamide transformylase</fullName>
    </alternativeName>
    <alternativeName>
        <fullName evidence="4">GAR transformylase</fullName>
        <shortName evidence="4">GART</shortName>
    </alternativeName>
</protein>
<dbReference type="NCBIfam" id="TIGR00639">
    <property type="entry name" value="PurN"/>
    <property type="match status" value="1"/>
</dbReference>
<keyword evidence="2 4" id="KW-0808">Transferase</keyword>
<keyword evidence="3 4" id="KW-0658">Purine biosynthesis</keyword>
<dbReference type="RefSeq" id="WP_014259173.1">
    <property type="nucleotide sequence ID" value="NC_016629.1"/>
</dbReference>
<gene>
    <name evidence="4" type="primary">purN</name>
    <name evidence="6" type="ORF">Desaf_1010</name>
</gene>
<dbReference type="EMBL" id="CP003221">
    <property type="protein sequence ID" value="EGJ49358.1"/>
    <property type="molecule type" value="Genomic_DNA"/>
</dbReference>
<dbReference type="PANTHER" id="PTHR43369">
    <property type="entry name" value="PHOSPHORIBOSYLGLYCINAMIDE FORMYLTRANSFERASE"/>
    <property type="match status" value="1"/>
</dbReference>
<feature type="binding site" evidence="4">
    <location>
        <position position="66"/>
    </location>
    <ligand>
        <name>(6R)-10-formyltetrahydrofolate</name>
        <dbReference type="ChEBI" id="CHEBI:195366"/>
    </ligand>
</feature>
<dbReference type="InterPro" id="IPR002376">
    <property type="entry name" value="Formyl_transf_N"/>
</dbReference>
<evidence type="ECO:0000259" key="5">
    <source>
        <dbReference type="Pfam" id="PF00551"/>
    </source>
</evidence>
<comment type="caution">
    <text evidence="4">Lacks conserved residue(s) required for the propagation of feature annotation.</text>
</comment>
<dbReference type="UniPathway" id="UPA00074">
    <property type="reaction ID" value="UER00126"/>
</dbReference>
<dbReference type="SUPFAM" id="SSF53328">
    <property type="entry name" value="Formyltransferase"/>
    <property type="match status" value="1"/>
</dbReference>
<comment type="pathway">
    <text evidence="1 4">Purine metabolism; IMP biosynthesis via de novo pathway; N(2)-formyl-N(1)-(5-phospho-D-ribosyl)glycinamide from N(1)-(5-phospho-D-ribosyl)glycinamide (10-formyl THF route): step 1/1.</text>
</comment>
<feature type="domain" description="Formyl transferase N-terminal" evidence="5">
    <location>
        <begin position="4"/>
        <end position="183"/>
    </location>
</feature>
<dbReference type="InterPro" id="IPR036477">
    <property type="entry name" value="Formyl_transf_N_sf"/>
</dbReference>
<proteinExistence type="inferred from homology"/>
<evidence type="ECO:0000313" key="6">
    <source>
        <dbReference type="EMBL" id="EGJ49358.1"/>
    </source>
</evidence>
<dbReference type="InterPro" id="IPR004607">
    <property type="entry name" value="GART"/>
</dbReference>